<dbReference type="InterPro" id="IPR019974">
    <property type="entry name" value="XPG_CS"/>
</dbReference>
<proteinExistence type="inferred from homology"/>
<dbReference type="FunFam" id="3.40.50.1010:FF:000061">
    <property type="entry name" value="Single-stranded DNA endonuclease (Eurofung)"/>
    <property type="match status" value="1"/>
</dbReference>
<feature type="compositionally biased region" description="Basic and acidic residues" evidence="13">
    <location>
        <begin position="601"/>
        <end position="614"/>
    </location>
</feature>
<keyword evidence="10" id="KW-0234">DNA repair</keyword>
<dbReference type="PROSITE" id="PS00841">
    <property type="entry name" value="XPG_1"/>
    <property type="match status" value="1"/>
</dbReference>
<dbReference type="PANTHER" id="PTHR16171:SF7">
    <property type="entry name" value="DNA REPAIR PROTEIN RAD2"/>
    <property type="match status" value="1"/>
</dbReference>
<dbReference type="SMART" id="SM00485">
    <property type="entry name" value="XPGN"/>
    <property type="match status" value="1"/>
</dbReference>
<dbReference type="Pfam" id="PF00867">
    <property type="entry name" value="XPG_I"/>
    <property type="match status" value="1"/>
</dbReference>
<dbReference type="GO" id="GO:0005634">
    <property type="term" value="C:nucleus"/>
    <property type="evidence" value="ECO:0007669"/>
    <property type="project" value="UniProtKB-SubCell"/>
</dbReference>
<evidence type="ECO:0000256" key="12">
    <source>
        <dbReference type="ARBA" id="ARBA00038112"/>
    </source>
</evidence>
<feature type="compositionally biased region" description="Polar residues" evidence="13">
    <location>
        <begin position="670"/>
        <end position="680"/>
    </location>
</feature>
<feature type="domain" description="XPG-I" evidence="14">
    <location>
        <begin position="781"/>
        <end position="850"/>
    </location>
</feature>
<dbReference type="SMART" id="SM00279">
    <property type="entry name" value="HhH2"/>
    <property type="match status" value="1"/>
</dbReference>
<dbReference type="PRINTS" id="PR00853">
    <property type="entry name" value="XPGRADSUPER"/>
</dbReference>
<dbReference type="SMART" id="SM00484">
    <property type="entry name" value="XPGI"/>
    <property type="match status" value="1"/>
</dbReference>
<dbReference type="OrthoDB" id="31113at2759"/>
<dbReference type="CDD" id="cd09868">
    <property type="entry name" value="PIN_XPG_RAD2"/>
    <property type="match status" value="2"/>
</dbReference>
<dbReference type="EMBL" id="CP014587">
    <property type="protein sequence ID" value="ANZ77393.1"/>
    <property type="molecule type" value="Genomic_DNA"/>
</dbReference>
<dbReference type="Pfam" id="PF00752">
    <property type="entry name" value="XPG_N"/>
    <property type="match status" value="1"/>
</dbReference>
<feature type="compositionally biased region" description="Basic and acidic residues" evidence="13">
    <location>
        <begin position="396"/>
        <end position="413"/>
    </location>
</feature>
<comment type="subcellular location">
    <subcellularLocation>
        <location evidence="2">Nucleus</location>
    </subcellularLocation>
</comment>
<feature type="region of interest" description="Disordered" evidence="13">
    <location>
        <begin position="385"/>
        <end position="419"/>
    </location>
</feature>
<keyword evidence="9" id="KW-0460">Magnesium</keyword>
<feature type="compositionally biased region" description="Basic and acidic residues" evidence="13">
    <location>
        <begin position="536"/>
        <end position="557"/>
    </location>
</feature>
<dbReference type="PROSITE" id="PS00842">
    <property type="entry name" value="XPG_2"/>
    <property type="match status" value="1"/>
</dbReference>
<organism evidence="16 17">
    <name type="scientific">Komagataella pastoris</name>
    <name type="common">Yeast</name>
    <name type="synonym">Pichia pastoris</name>
    <dbReference type="NCBI Taxonomy" id="4922"/>
    <lineage>
        <taxon>Eukaryota</taxon>
        <taxon>Fungi</taxon>
        <taxon>Dikarya</taxon>
        <taxon>Ascomycota</taxon>
        <taxon>Saccharomycotina</taxon>
        <taxon>Pichiomycetes</taxon>
        <taxon>Pichiales</taxon>
        <taxon>Pichiaceae</taxon>
        <taxon>Komagataella</taxon>
    </lineage>
</organism>
<evidence type="ECO:0000256" key="8">
    <source>
        <dbReference type="ARBA" id="ARBA00022801"/>
    </source>
</evidence>
<dbReference type="Proteomes" id="UP000094565">
    <property type="component" value="Chromosome 4"/>
</dbReference>
<evidence type="ECO:0000256" key="5">
    <source>
        <dbReference type="ARBA" id="ARBA00022723"/>
    </source>
</evidence>
<evidence type="ECO:0000256" key="3">
    <source>
        <dbReference type="ARBA" id="ARBA00005283"/>
    </source>
</evidence>
<keyword evidence="7" id="KW-0227">DNA damage</keyword>
<feature type="region of interest" description="Disordered" evidence="13">
    <location>
        <begin position="338"/>
        <end position="360"/>
    </location>
</feature>
<feature type="region of interest" description="Disordered" evidence="13">
    <location>
        <begin position="141"/>
        <end position="164"/>
    </location>
</feature>
<dbReference type="Gene3D" id="3.40.50.1010">
    <property type="entry name" value="5'-nuclease"/>
    <property type="match status" value="2"/>
</dbReference>
<dbReference type="InterPro" id="IPR006086">
    <property type="entry name" value="XPG-I_dom"/>
</dbReference>
<dbReference type="FunFam" id="1.10.150.20:FF:000030">
    <property type="entry name" value="Flap endonuclease GEN-like 1"/>
    <property type="match status" value="1"/>
</dbReference>
<comment type="similarity">
    <text evidence="12">Belongs to the XPG/RAD2 endonuclease family. GEN subfamily.</text>
</comment>
<evidence type="ECO:0000256" key="11">
    <source>
        <dbReference type="ARBA" id="ARBA00023242"/>
    </source>
</evidence>
<dbReference type="AlphaFoldDB" id="A0A1B2JHC5"/>
<dbReference type="InterPro" id="IPR036279">
    <property type="entry name" value="5-3_exonuclease_C_sf"/>
</dbReference>
<comment type="similarity">
    <text evidence="3">Belongs to the XPG/RAD2 endonuclease family. XPG subfamily.</text>
</comment>
<dbReference type="InterPro" id="IPR006085">
    <property type="entry name" value="XPG_DNA_repair_N"/>
</dbReference>
<dbReference type="GO" id="GO:0046872">
    <property type="term" value="F:metal ion binding"/>
    <property type="evidence" value="ECO:0007669"/>
    <property type="project" value="UniProtKB-KW"/>
</dbReference>
<dbReference type="InterPro" id="IPR006084">
    <property type="entry name" value="XPG/Rad2"/>
</dbReference>
<evidence type="ECO:0000256" key="7">
    <source>
        <dbReference type="ARBA" id="ARBA00022763"/>
    </source>
</evidence>
<evidence type="ECO:0000256" key="6">
    <source>
        <dbReference type="ARBA" id="ARBA00022759"/>
    </source>
</evidence>
<feature type="compositionally biased region" description="Basic and acidic residues" evidence="13">
    <location>
        <begin position="649"/>
        <end position="660"/>
    </location>
</feature>
<sequence length="1048" mass="120488">MGVHQLWNVVGPTARPVRLEALSRKKLAVDASIWIYQFLKAVRDKEGRAFASSHIVGFFKRICKLLFFGIEPVFVFDGGAPILKRKTIAKRRERREGKRETVEQAAKRLLATQLQNKADSLTSKRKTKKDDTAFESYLEDNDYLNPAPKSSKAKSEEPKSFRKEDEYHLQQLDAFEYSAEDKRMMINFHAHQEAADIEELIDSIDLDSIDPSSEEFLALPLAVQYIILSHLRLRSRLRMGYTKNQLNTLFPNGMDFSKFQIQQVQKRNYFTQKLMNVSGMDATNPEQITRRIAGDVDKSYSLQKNDQGWTLALAKDGTSASNPIQLDDYGNVIKSEQASTIKQEEEEEDEEFPEDGWDEVPLDKVNNLPLLLKPQEDLPRKSFMDPSIHGGQSAFTHEDRYTKDLEQQSKTESVESDDDEYNQALVQSLYEMAKKNKQTKVKETPVISQGDLDLKKAIEESKDDYFALRNKERELMFKGNSTDENMILIDKPVAETEKPEKDLPEIKFGKSFLFKSNNKPSEQTEVLQKNMTLEKNNSKEELLEEVRKERKEQREPEYIVASPVSSDEDIDLEQGTKQKAQPLPSWFDNKVDQVSNQIPFNEDRVVTPNDDERAGLVPFREIESMESEGNIASEAIEAEVIDLESPAQNEDKPEKERESMPADVAKAMENTPNNQLASQSEKVEEIDEPIEKNSKPANSENKLLDYYFSESEEERLADQMMEEEDQHEQFANDLQKKYGYTTTNSTAPIYDAKMKEQHRKDQRDSDEVTQGMIDDIQDMLTRFGIPYITAPMEAEAQCAELLKLKLVDGIITDDSDCFLFGGERIYKNMFNEKQYVECYFLEEIQRDLGLTRNKMIEIALLVGSDYTEGIKGIGIVTAMEILSEFDPQKEGNSIPKNILGSGSLINFRNWWIDYQNGVPAPSNESEVRTKLKRKFKGKLFLDLGFPDPQVFEGYLRPEVDSDDTKFQWGTPDLDQLRRFLMATVGWDQKRVDEVLVPVIRDMNKKKQTTLGEFFPTEMLQKRRNLTMGKRLKSATDKLTKNSKKQKKG</sequence>
<name>A0A1B2JHC5_PICPA</name>
<evidence type="ECO:0000256" key="2">
    <source>
        <dbReference type="ARBA" id="ARBA00004123"/>
    </source>
</evidence>
<evidence type="ECO:0000256" key="13">
    <source>
        <dbReference type="SAM" id="MobiDB-lite"/>
    </source>
</evidence>
<dbReference type="GO" id="GO:0003697">
    <property type="term" value="F:single-stranded DNA binding"/>
    <property type="evidence" value="ECO:0007669"/>
    <property type="project" value="InterPro"/>
</dbReference>
<keyword evidence="8" id="KW-0378">Hydrolase</keyword>
<dbReference type="Gene3D" id="1.10.150.20">
    <property type="entry name" value="5' to 3' exonuclease, C-terminal subdomain"/>
    <property type="match status" value="1"/>
</dbReference>
<dbReference type="GO" id="GO:0048256">
    <property type="term" value="F:flap endonuclease activity"/>
    <property type="evidence" value="ECO:0007669"/>
    <property type="project" value="UniProtKB-ARBA"/>
</dbReference>
<dbReference type="PRINTS" id="PR00066">
    <property type="entry name" value="XRODRMPGMNTG"/>
</dbReference>
<dbReference type="InterPro" id="IPR001044">
    <property type="entry name" value="XPG/Rad2_eukaryotes"/>
</dbReference>
<evidence type="ECO:0000313" key="17">
    <source>
        <dbReference type="Proteomes" id="UP000094565"/>
    </source>
</evidence>
<accession>A0A1B2JHC5</accession>
<feature type="domain" description="XPG N-terminal" evidence="15">
    <location>
        <begin position="1"/>
        <end position="98"/>
    </location>
</feature>
<comment type="cofactor">
    <cofactor evidence="1">
        <name>Mg(2+)</name>
        <dbReference type="ChEBI" id="CHEBI:18420"/>
    </cofactor>
</comment>
<evidence type="ECO:0000256" key="9">
    <source>
        <dbReference type="ARBA" id="ARBA00022842"/>
    </source>
</evidence>
<evidence type="ECO:0000256" key="10">
    <source>
        <dbReference type="ARBA" id="ARBA00023204"/>
    </source>
</evidence>
<dbReference type="SUPFAM" id="SSF47807">
    <property type="entry name" value="5' to 3' exonuclease, C-terminal subdomain"/>
    <property type="match status" value="1"/>
</dbReference>
<dbReference type="PANTHER" id="PTHR16171">
    <property type="entry name" value="DNA REPAIR PROTEIN COMPLEMENTING XP-G CELLS-RELATED"/>
    <property type="match status" value="1"/>
</dbReference>
<gene>
    <name evidence="16" type="primary">RAD2</name>
    <name evidence="16" type="ORF">ATY40_BA7504776</name>
</gene>
<keyword evidence="5" id="KW-0479">Metal-binding</keyword>
<protein>
    <submittedName>
        <fullName evidence="16">BA75_04776T0</fullName>
    </submittedName>
</protein>
<dbReference type="CDD" id="cd09904">
    <property type="entry name" value="H3TH_XPG"/>
    <property type="match status" value="1"/>
</dbReference>
<dbReference type="SUPFAM" id="SSF88723">
    <property type="entry name" value="PIN domain-like"/>
    <property type="match status" value="1"/>
</dbReference>
<dbReference type="GO" id="GO:0006289">
    <property type="term" value="P:nucleotide-excision repair"/>
    <property type="evidence" value="ECO:0007669"/>
    <property type="project" value="InterPro"/>
</dbReference>
<evidence type="ECO:0000259" key="14">
    <source>
        <dbReference type="SMART" id="SM00484"/>
    </source>
</evidence>
<evidence type="ECO:0000313" key="16">
    <source>
        <dbReference type="EMBL" id="ANZ77393.1"/>
    </source>
</evidence>
<evidence type="ECO:0000259" key="15">
    <source>
        <dbReference type="SMART" id="SM00485"/>
    </source>
</evidence>
<keyword evidence="11" id="KW-0539">Nucleus</keyword>
<feature type="region of interest" description="Disordered" evidence="13">
    <location>
        <begin position="535"/>
        <end position="570"/>
    </location>
</feature>
<dbReference type="InterPro" id="IPR029060">
    <property type="entry name" value="PIN-like_dom_sf"/>
</dbReference>
<dbReference type="InterPro" id="IPR008918">
    <property type="entry name" value="HhH2"/>
</dbReference>
<evidence type="ECO:0000256" key="4">
    <source>
        <dbReference type="ARBA" id="ARBA00022722"/>
    </source>
</evidence>
<keyword evidence="6" id="KW-0255">Endonuclease</keyword>
<feature type="region of interest" description="Disordered" evidence="13">
    <location>
        <begin position="599"/>
        <end position="681"/>
    </location>
</feature>
<reference evidence="16 17" key="1">
    <citation type="submission" date="2016-02" db="EMBL/GenBank/DDBJ databases">
        <title>Comparative genomic and transcriptomic foundation for Pichia pastoris.</title>
        <authorList>
            <person name="Love K.R."/>
            <person name="Shah K.A."/>
            <person name="Whittaker C.A."/>
            <person name="Wu J."/>
            <person name="Bartlett M.C."/>
            <person name="Ma D."/>
            <person name="Leeson R.L."/>
            <person name="Priest M."/>
            <person name="Young S.K."/>
            <person name="Love J.C."/>
        </authorList>
    </citation>
    <scope>NUCLEOTIDE SEQUENCE [LARGE SCALE GENOMIC DNA]</scope>
    <source>
        <strain evidence="16 17">ATCC 28485</strain>
    </source>
</reference>
<keyword evidence="17" id="KW-1185">Reference proteome</keyword>
<feature type="compositionally biased region" description="Acidic residues" evidence="13">
    <location>
        <begin position="344"/>
        <end position="360"/>
    </location>
</feature>
<keyword evidence="4" id="KW-0540">Nuclease</keyword>
<evidence type="ECO:0000256" key="1">
    <source>
        <dbReference type="ARBA" id="ARBA00001946"/>
    </source>
</evidence>
<feature type="compositionally biased region" description="Basic and acidic residues" evidence="13">
    <location>
        <begin position="153"/>
        <end position="164"/>
    </location>
</feature>